<reference evidence="1" key="1">
    <citation type="submission" date="2014-11" db="EMBL/GenBank/DDBJ databases">
        <authorList>
            <person name="Amaro Gonzalez C."/>
        </authorList>
    </citation>
    <scope>NUCLEOTIDE SEQUENCE</scope>
</reference>
<reference evidence="1" key="2">
    <citation type="journal article" date="2015" name="Fish Shellfish Immunol.">
        <title>Early steps in the European eel (Anguilla anguilla)-Vibrio vulnificus interaction in the gills: Role of the RtxA13 toxin.</title>
        <authorList>
            <person name="Callol A."/>
            <person name="Pajuelo D."/>
            <person name="Ebbesson L."/>
            <person name="Teles M."/>
            <person name="MacKenzie S."/>
            <person name="Amaro C."/>
        </authorList>
    </citation>
    <scope>NUCLEOTIDE SEQUENCE</scope>
</reference>
<evidence type="ECO:0000313" key="1">
    <source>
        <dbReference type="EMBL" id="JAH10780.1"/>
    </source>
</evidence>
<organism evidence="1">
    <name type="scientific">Anguilla anguilla</name>
    <name type="common">European freshwater eel</name>
    <name type="synonym">Muraena anguilla</name>
    <dbReference type="NCBI Taxonomy" id="7936"/>
    <lineage>
        <taxon>Eukaryota</taxon>
        <taxon>Metazoa</taxon>
        <taxon>Chordata</taxon>
        <taxon>Craniata</taxon>
        <taxon>Vertebrata</taxon>
        <taxon>Euteleostomi</taxon>
        <taxon>Actinopterygii</taxon>
        <taxon>Neopterygii</taxon>
        <taxon>Teleostei</taxon>
        <taxon>Anguilliformes</taxon>
        <taxon>Anguillidae</taxon>
        <taxon>Anguilla</taxon>
    </lineage>
</organism>
<name>A0A0E9Q389_ANGAN</name>
<dbReference type="EMBL" id="GBXM01097797">
    <property type="protein sequence ID" value="JAH10780.1"/>
    <property type="molecule type" value="Transcribed_RNA"/>
</dbReference>
<protein>
    <submittedName>
        <fullName evidence="1">Uncharacterized protein</fullName>
    </submittedName>
</protein>
<accession>A0A0E9Q389</accession>
<proteinExistence type="predicted"/>
<sequence length="11" mass="1333">MLQLSKRNTLE</sequence>